<gene>
    <name evidence="14" type="ORF">F8237_28035</name>
</gene>
<feature type="binding site" evidence="10">
    <location>
        <position position="201"/>
    </location>
    <ligand>
        <name>Mn(2+)</name>
        <dbReference type="ChEBI" id="CHEBI:29035"/>
    </ligand>
</feature>
<dbReference type="RefSeq" id="WP_151649436.1">
    <property type="nucleotide sequence ID" value="NZ_CP044543.1"/>
</dbReference>
<keyword evidence="7" id="KW-0119">Carbohydrate metabolism</keyword>
<feature type="domain" description="Glycosyl hydrolase family 4 C-terminal" evidence="13">
    <location>
        <begin position="197"/>
        <end position="400"/>
    </location>
</feature>
<keyword evidence="10" id="KW-0533">Nickel</keyword>
<dbReference type="PRINTS" id="PR00732">
    <property type="entry name" value="GLHYDRLASE4"/>
</dbReference>
<dbReference type="GO" id="GO:0004553">
    <property type="term" value="F:hydrolase activity, hydrolyzing O-glycosyl compounds"/>
    <property type="evidence" value="ECO:0007669"/>
    <property type="project" value="InterPro"/>
</dbReference>
<dbReference type="GO" id="GO:0005975">
    <property type="term" value="P:carbohydrate metabolic process"/>
    <property type="evidence" value="ECO:0007669"/>
    <property type="project" value="InterPro"/>
</dbReference>
<evidence type="ECO:0000256" key="12">
    <source>
        <dbReference type="RuleBase" id="RU361152"/>
    </source>
</evidence>
<proteinExistence type="inferred from homology"/>
<dbReference type="PANTHER" id="PTHR32092:SF6">
    <property type="entry name" value="ALPHA-GALACTOSIDASE"/>
    <property type="match status" value="1"/>
</dbReference>
<feature type="site" description="Increases basicity of active site Tyr" evidence="11">
    <location>
        <position position="112"/>
    </location>
</feature>
<comment type="cofactor">
    <cofactor evidence="1">
        <name>Mn(2+)</name>
        <dbReference type="ChEBI" id="CHEBI:29035"/>
    </cofactor>
</comment>
<dbReference type="InterPro" id="IPR001088">
    <property type="entry name" value="Glyco_hydro_4"/>
</dbReference>
<feature type="binding site" evidence="10">
    <location>
        <position position="171"/>
    </location>
    <ligand>
        <name>Mn(2+)</name>
        <dbReference type="ChEBI" id="CHEBI:29035"/>
    </ligand>
</feature>
<organism evidence="14 15">
    <name type="scientific">Bradyrhizobium betae</name>
    <dbReference type="NCBI Taxonomy" id="244734"/>
    <lineage>
        <taxon>Bacteria</taxon>
        <taxon>Pseudomonadati</taxon>
        <taxon>Pseudomonadota</taxon>
        <taxon>Alphaproteobacteria</taxon>
        <taxon>Hyphomicrobiales</taxon>
        <taxon>Nitrobacteraceae</taxon>
        <taxon>Bradyrhizobium</taxon>
    </lineage>
</organism>
<dbReference type="EMBL" id="CP044543">
    <property type="protein sequence ID" value="QFI75912.1"/>
    <property type="molecule type" value="Genomic_DNA"/>
</dbReference>
<dbReference type="GO" id="GO:0016616">
    <property type="term" value="F:oxidoreductase activity, acting on the CH-OH group of donors, NAD or NADP as acceptor"/>
    <property type="evidence" value="ECO:0007669"/>
    <property type="project" value="InterPro"/>
</dbReference>
<evidence type="ECO:0000256" key="3">
    <source>
        <dbReference type="ARBA" id="ARBA00022723"/>
    </source>
</evidence>
<accession>A0A5P6PC78</accession>
<dbReference type="InterPro" id="IPR022616">
    <property type="entry name" value="Glyco_hydro_4_C"/>
</dbReference>
<protein>
    <submittedName>
        <fullName evidence="14">Alpha-glucosidase/alpha-galactosidase</fullName>
    </submittedName>
</protein>
<evidence type="ECO:0000256" key="6">
    <source>
        <dbReference type="ARBA" id="ARBA00023211"/>
    </source>
</evidence>
<keyword evidence="8 12" id="KW-0326">Glycosidase</keyword>
<evidence type="ECO:0000256" key="10">
    <source>
        <dbReference type="PIRSR" id="PIRSR601088-3"/>
    </source>
</evidence>
<comment type="cofactor">
    <cofactor evidence="12">
        <name>NAD(+)</name>
        <dbReference type="ChEBI" id="CHEBI:57540"/>
    </cofactor>
    <text evidence="12">Binds 1 NAD(+) per subunit.</text>
</comment>
<evidence type="ECO:0000313" key="14">
    <source>
        <dbReference type="EMBL" id="QFI75912.1"/>
    </source>
</evidence>
<evidence type="ECO:0000256" key="4">
    <source>
        <dbReference type="ARBA" id="ARBA00022801"/>
    </source>
</evidence>
<dbReference type="InterPro" id="IPR053715">
    <property type="entry name" value="GH4_Enzyme_sf"/>
</dbReference>
<feature type="binding site" evidence="9">
    <location>
        <position position="150"/>
    </location>
    <ligand>
        <name>substrate</name>
    </ligand>
</feature>
<evidence type="ECO:0000256" key="8">
    <source>
        <dbReference type="ARBA" id="ARBA00023295"/>
    </source>
</evidence>
<reference evidence="15" key="1">
    <citation type="submission" date="2019-10" db="EMBL/GenBank/DDBJ databases">
        <title>Complete Genome Sequence of Bradyrhizobium betae type strain PL7HG1T.</title>
        <authorList>
            <person name="Bromfield E.S.P."/>
            <person name="Cloutier S."/>
        </authorList>
    </citation>
    <scope>NUCLEOTIDE SEQUENCE [LARGE SCALE GENOMIC DNA]</scope>
    <source>
        <strain evidence="15">PL7HG1</strain>
    </source>
</reference>
<dbReference type="Pfam" id="PF11975">
    <property type="entry name" value="Glyco_hydro_4C"/>
    <property type="match status" value="1"/>
</dbReference>
<dbReference type="KEGG" id="bbet:F8237_28035"/>
<evidence type="ECO:0000256" key="5">
    <source>
        <dbReference type="ARBA" id="ARBA00023027"/>
    </source>
</evidence>
<keyword evidence="6 10" id="KW-0464">Manganese</keyword>
<keyword evidence="3 10" id="KW-0479">Metal-binding</keyword>
<comment type="similarity">
    <text evidence="2 12">Belongs to the glycosyl hydrolase 4 family.</text>
</comment>
<keyword evidence="4 12" id="KW-0378">Hydrolase</keyword>
<evidence type="ECO:0000256" key="2">
    <source>
        <dbReference type="ARBA" id="ARBA00010141"/>
    </source>
</evidence>
<dbReference type="OrthoDB" id="9767022at2"/>
<evidence type="ECO:0000256" key="11">
    <source>
        <dbReference type="PIRSR" id="PIRSR601088-4"/>
    </source>
</evidence>
<evidence type="ECO:0000256" key="1">
    <source>
        <dbReference type="ARBA" id="ARBA00001936"/>
    </source>
</evidence>
<evidence type="ECO:0000259" key="13">
    <source>
        <dbReference type="Pfam" id="PF11975"/>
    </source>
</evidence>
<dbReference type="SUPFAM" id="SSF56327">
    <property type="entry name" value="LDH C-terminal domain-like"/>
    <property type="match status" value="1"/>
</dbReference>
<evidence type="ECO:0000313" key="15">
    <source>
        <dbReference type="Proteomes" id="UP000325641"/>
    </source>
</evidence>
<evidence type="ECO:0000256" key="7">
    <source>
        <dbReference type="ARBA" id="ARBA00023277"/>
    </source>
</evidence>
<dbReference type="Proteomes" id="UP000325641">
    <property type="component" value="Chromosome"/>
</dbReference>
<keyword evidence="10" id="KW-0170">Cobalt</keyword>
<dbReference type="InterPro" id="IPR036291">
    <property type="entry name" value="NAD(P)-bd_dom_sf"/>
</dbReference>
<sequence>MAKPTKIVFLGASSASFGMSMFRDLFSTHDLAGSTLVLVGRNVDRLDRSTRLAKLLNAKSGAGFEIEATTDWRAALDGAEFVVHSTAIDRNRLWRLDFEIPRKFGIHHTLGENGGPGGLFFTLRTLPVVFDFVREMELRCPRATFINFSNPESRIILALGLYSRIRNLGLCHGIFLARGNVARILGMPEDRVDVWGAGLNHFQCLSEIRDRETGEDLYPLLREKERDFDPTFCPLTRKLLHAFGYWLGCGDSHVGEYLSFGWEAGEGGYDYDWDESERTKLTRLIDDVLAGRTEAPDWWSVPSGERAISIIVAMVHNRKQLIESAVIHNRYVIPNLPADAAVEVPVVADIAGIHPVSLGPLPDGVAKLMTVQVQVQQMAVEAAMHASKEMALQALLLDPVIHSEQAARGLLDELWEINRPYIRACI</sequence>
<name>A0A5P6PC78_9BRAD</name>
<keyword evidence="5 12" id="KW-0520">NAD</keyword>
<dbReference type="Gene3D" id="3.90.1820.10">
    <property type="entry name" value="AglA-like glucosidase"/>
    <property type="match status" value="1"/>
</dbReference>
<evidence type="ECO:0000256" key="9">
    <source>
        <dbReference type="PIRSR" id="PIRSR601088-2"/>
    </source>
</evidence>
<dbReference type="AlphaFoldDB" id="A0A5P6PC78"/>
<dbReference type="Pfam" id="PF02056">
    <property type="entry name" value="Glyco_hydro_4"/>
    <property type="match status" value="1"/>
</dbReference>
<dbReference type="InterPro" id="IPR015955">
    <property type="entry name" value="Lactate_DH/Glyco_Ohase_4_C"/>
</dbReference>
<dbReference type="SUPFAM" id="SSF51735">
    <property type="entry name" value="NAD(P)-binding Rossmann-fold domains"/>
    <property type="match status" value="1"/>
</dbReference>
<dbReference type="GO" id="GO:0046872">
    <property type="term" value="F:metal ion binding"/>
    <property type="evidence" value="ECO:0007669"/>
    <property type="project" value="UniProtKB-KW"/>
</dbReference>
<dbReference type="PANTHER" id="PTHR32092">
    <property type="entry name" value="6-PHOSPHO-BETA-GLUCOSIDASE-RELATED"/>
    <property type="match status" value="1"/>
</dbReference>
<keyword evidence="10" id="KW-0408">Iron</keyword>